<feature type="region of interest" description="Disordered" evidence="1">
    <location>
        <begin position="1268"/>
        <end position="1290"/>
    </location>
</feature>
<dbReference type="InterPro" id="IPR012337">
    <property type="entry name" value="RNaseH-like_sf"/>
</dbReference>
<gene>
    <name evidence="4" type="primary">LOC138929518</name>
</gene>
<evidence type="ECO:0000313" key="3">
    <source>
        <dbReference type="Proteomes" id="UP001652661"/>
    </source>
</evidence>
<dbReference type="PANTHER" id="PTHR47331:SF4">
    <property type="entry name" value="PEPTIDASE S1 DOMAIN-CONTAINING PROTEIN"/>
    <property type="match status" value="1"/>
</dbReference>
<feature type="compositionally biased region" description="Polar residues" evidence="1">
    <location>
        <begin position="17"/>
        <end position="58"/>
    </location>
</feature>
<dbReference type="InterPro" id="IPR043128">
    <property type="entry name" value="Rev_trsase/Diguanyl_cyclase"/>
</dbReference>
<keyword evidence="3" id="KW-1185">Reference proteome</keyword>
<dbReference type="InterPro" id="IPR036397">
    <property type="entry name" value="RNaseH_sf"/>
</dbReference>
<dbReference type="InterPro" id="IPR041588">
    <property type="entry name" value="Integrase_H2C2"/>
</dbReference>
<dbReference type="SUPFAM" id="SSF53098">
    <property type="entry name" value="Ribonuclease H-like"/>
    <property type="match status" value="1"/>
</dbReference>
<reference evidence="4" key="1">
    <citation type="submission" date="2025-08" db="UniProtKB">
        <authorList>
            <consortium name="RefSeq"/>
        </authorList>
    </citation>
    <scope>IDENTIFICATION</scope>
    <source>
        <strain evidence="4">14028-0561.14</strain>
        <tissue evidence="4">Whole fly</tissue>
    </source>
</reference>
<feature type="compositionally biased region" description="Basic and acidic residues" evidence="1">
    <location>
        <begin position="534"/>
        <end position="552"/>
    </location>
</feature>
<feature type="region of interest" description="Disordered" evidence="1">
    <location>
        <begin position="1"/>
        <end position="58"/>
    </location>
</feature>
<dbReference type="InterPro" id="IPR043502">
    <property type="entry name" value="DNA/RNA_pol_sf"/>
</dbReference>
<organism evidence="3 4">
    <name type="scientific">Drosophila kikkawai</name>
    <name type="common">Fruit fly</name>
    <dbReference type="NCBI Taxonomy" id="30033"/>
    <lineage>
        <taxon>Eukaryota</taxon>
        <taxon>Metazoa</taxon>
        <taxon>Ecdysozoa</taxon>
        <taxon>Arthropoda</taxon>
        <taxon>Hexapoda</taxon>
        <taxon>Insecta</taxon>
        <taxon>Pterygota</taxon>
        <taxon>Neoptera</taxon>
        <taxon>Endopterygota</taxon>
        <taxon>Diptera</taxon>
        <taxon>Brachycera</taxon>
        <taxon>Muscomorpha</taxon>
        <taxon>Ephydroidea</taxon>
        <taxon>Drosophilidae</taxon>
        <taxon>Drosophila</taxon>
        <taxon>Sophophora</taxon>
    </lineage>
</organism>
<name>A0ABM4GQR3_DROKI</name>
<dbReference type="Gene3D" id="1.10.340.70">
    <property type="match status" value="1"/>
</dbReference>
<protein>
    <recommendedName>
        <fullName evidence="2">Integrase catalytic domain-containing protein</fullName>
    </recommendedName>
</protein>
<dbReference type="SUPFAM" id="SSF56672">
    <property type="entry name" value="DNA/RNA polymerases"/>
    <property type="match status" value="1"/>
</dbReference>
<dbReference type="Pfam" id="PF05380">
    <property type="entry name" value="Peptidase_A17"/>
    <property type="match status" value="1"/>
</dbReference>
<dbReference type="Pfam" id="PF18701">
    <property type="entry name" value="DUF5641"/>
    <property type="match status" value="1"/>
</dbReference>
<dbReference type="InterPro" id="IPR005312">
    <property type="entry name" value="DUF1759"/>
</dbReference>
<dbReference type="Proteomes" id="UP001652661">
    <property type="component" value="Unplaced"/>
</dbReference>
<dbReference type="Pfam" id="PF17921">
    <property type="entry name" value="Integrase_H2C2"/>
    <property type="match status" value="1"/>
</dbReference>
<evidence type="ECO:0000313" key="4">
    <source>
        <dbReference type="RefSeq" id="XP_070145052.1"/>
    </source>
</evidence>
<feature type="region of interest" description="Disordered" evidence="1">
    <location>
        <begin position="109"/>
        <end position="144"/>
    </location>
</feature>
<evidence type="ECO:0000259" key="2">
    <source>
        <dbReference type="PROSITE" id="PS50994"/>
    </source>
</evidence>
<accession>A0ABM4GQR3</accession>
<dbReference type="PROSITE" id="PS50994">
    <property type="entry name" value="INTEGRASE"/>
    <property type="match status" value="1"/>
</dbReference>
<dbReference type="InterPro" id="IPR001584">
    <property type="entry name" value="Integrase_cat-core"/>
</dbReference>
<proteinExistence type="predicted"/>
<dbReference type="RefSeq" id="XP_070145052.1">
    <property type="nucleotide sequence ID" value="XM_070288951.1"/>
</dbReference>
<dbReference type="PANTHER" id="PTHR47331">
    <property type="entry name" value="PHD-TYPE DOMAIN-CONTAINING PROTEIN"/>
    <property type="match status" value="1"/>
</dbReference>
<dbReference type="Pfam" id="PF03564">
    <property type="entry name" value="DUF1759"/>
    <property type="match status" value="1"/>
</dbReference>
<sequence length="1816" mass="203061">MQHSPRRSSRLNGGEATPTTTRADQQPASSGAGNRPQVNITTAAAISRPATTVTTVASQPRSTAVTAASSVPEEGQPLTSYLMERITALENELRQVKVLNSESTAKRAPIAVGPSANGANSEASGRPPSWGGPPVATSNGEAPTNGVGPVPHSCVGASSTACTQPPYWSGPPLLTTSNHLVEPLCATSVAQTAHGFVLPGGSIHNVATASPFVGSYASMTPNGAQGANGPRRLPDLHVFGGQPEEWPIFNCAFVETTQAYNCTDLENNQRLLKALKDEARETVKSLLIHPGNVSPVMEQLRFRFGRPEQLIRSQLNSVREVPPISEQHLARIVPFATRVSNLTAFLQSAKAEQHLGNPTLMEELVAKLPTSKRVDWARHAASIEPFPTVAHFSTWLQEYANIVCTILDVEGKEPRRRVLHASVDQNGCEQRDDRHGGCPICGGQHATTSCREFIGASPSRRWSMVKRHRLCFTCLRIGHTARTCNGHGECRINGCRQMHHRLLHGADEGRRWPEQQSGFRRHDGGNQQSAVSRRSPERRSSPRGGYRDHERSQQPAVLRNSLERRAPQPAEAPVQRNLSCIDAEGGRLLFRILPVTLYGAGRQVDTYALLDEGSSVTMIDDELRRDLGVRGEHRQLNIQWFGGKASREPTHVVSLEISGAGKPTRHALRNVYAVSSLSLPMQTLCRRDVQGVHKDARLPMKPYSNAVPKLLIGLDHGHLGLPLRTRRFAREGPYAAATELGWVVYGPVSGQSTTPSPRSCLLAVSMEDAMEKMVEDYFEMESFGYARKLQPDEVAVKSDKLWYLPHFGVENPNKPGKVRLVFDAAAKVGGTSLNSALDKGPQHYKPLPAVLFHFREGAVGVCGDIKEIFHQVLIRPEDRCSQRFLWRDGNDDRDPDVYEMNVMTFGAACSPSTAHYVKTLNALKFRDSDPRAVKAIIDHHYVDDYVDSFATESEAIAVSTRVKEIHAEAGFELCQFSSSSPIVEAALGPPGRVKSVGWGETEQKILGMRWQVATDDFRFNVEYHRVPESVLSGDRVPTKREYLSLLMSTFDPLGFLCCLMTTAKLLLREIWRQKIQWDEPLPEEIGRAFAAWRRQMDAVGQFRCPRHYFGHGAVRTIELHVFVDASQSAFAAVAYWRVMYEDGKVLASFVCAKTKCAPMRTMSIPRLELQAAVLGTRLINTIKEEHSVDISETVLWTDSKTVLRWIGSTHRRYKQFVGNQVAEILESSEVSQWRWVPTADNAADDATRSKNKADLSPESRWLSGPAFLRQPASGWPVPEEGTERVPDASDDEEMPSEFALVATNEFVIPFQRFSSFSRLVRTTAWVLRFARWCRRQRSELEEYGLTAKECEAAENLLVRQAQLESFPDEMRSAKHGKEVASSSEIRGLAPYMDEHGVLRVHGRVDAALCMPYSARRPVILSHRHSLTEMIVRHFHAQMKHQNVDATIAQIRTRFWVTKMRRMLKEVISSCYECKLQRTRPTPPIMAPLPEDRLEAGGWPFKYTGLDYFGPLLVTIARHREKRWVALFTCLTTRAIHLELAHDLSTDSCIIAIRNFVCRRGPVHRLRSDNGKNFVGADREARRFGDVFETERIQSELSSRSIEWVFNCPSNPSEGGVWERMVQCVKRVLRHTLKEVAPRDHVLESLLIEAENVVNSRPLTHLPVDADQEAPLTPNDLLKGAANLPNTPGLEAELPKEGSTRKQWRIARMLRDRFWRRWVLEYLPTLVRREKWCRRTEPIRQGDMVFVCDPALPRREWRKGIVEEVYSGADGVVRRASVRVSDNGLSRTMLRPVSKLAVLDLSEAVLHGVGDVDGQTL</sequence>
<dbReference type="InterPro" id="IPR040676">
    <property type="entry name" value="DUF5641"/>
</dbReference>
<dbReference type="Gene3D" id="3.30.70.270">
    <property type="match status" value="1"/>
</dbReference>
<dbReference type="Gene3D" id="3.10.10.10">
    <property type="entry name" value="HIV Type 1 Reverse Transcriptase, subunit A, domain 1"/>
    <property type="match status" value="1"/>
</dbReference>
<dbReference type="InterPro" id="IPR008042">
    <property type="entry name" value="Retrotrans_Pao"/>
</dbReference>
<dbReference type="Gene3D" id="3.30.420.10">
    <property type="entry name" value="Ribonuclease H-like superfamily/Ribonuclease H"/>
    <property type="match status" value="1"/>
</dbReference>
<evidence type="ECO:0000256" key="1">
    <source>
        <dbReference type="SAM" id="MobiDB-lite"/>
    </source>
</evidence>
<feature type="domain" description="Integrase catalytic" evidence="2">
    <location>
        <begin position="1485"/>
        <end position="1681"/>
    </location>
</feature>
<dbReference type="CDD" id="cd01644">
    <property type="entry name" value="RT_pepA17"/>
    <property type="match status" value="1"/>
</dbReference>
<feature type="region of interest" description="Disordered" evidence="1">
    <location>
        <begin position="515"/>
        <end position="574"/>
    </location>
</feature>
<dbReference type="GeneID" id="138929518"/>